<reference evidence="2" key="1">
    <citation type="journal article" date="2023" name="Nat. Plants">
        <title>Single-cell RNA sequencing provides a high-resolution roadmap for understanding the multicellular compartmentation of specialized metabolism.</title>
        <authorList>
            <person name="Sun S."/>
            <person name="Shen X."/>
            <person name="Li Y."/>
            <person name="Li Y."/>
            <person name="Wang S."/>
            <person name="Li R."/>
            <person name="Zhang H."/>
            <person name="Shen G."/>
            <person name="Guo B."/>
            <person name="Wei J."/>
            <person name="Xu J."/>
            <person name="St-Pierre B."/>
            <person name="Chen S."/>
            <person name="Sun C."/>
        </authorList>
    </citation>
    <scope>NUCLEOTIDE SEQUENCE [LARGE SCALE GENOMIC DNA]</scope>
</reference>
<keyword evidence="2" id="KW-1185">Reference proteome</keyword>
<evidence type="ECO:0000313" key="2">
    <source>
        <dbReference type="Proteomes" id="UP001060085"/>
    </source>
</evidence>
<evidence type="ECO:0000313" key="1">
    <source>
        <dbReference type="EMBL" id="KAI5680908.1"/>
    </source>
</evidence>
<gene>
    <name evidence="1" type="ORF">M9H77_02135</name>
</gene>
<name>A0ACC0C817_CATRO</name>
<organism evidence="1 2">
    <name type="scientific">Catharanthus roseus</name>
    <name type="common">Madagascar periwinkle</name>
    <name type="synonym">Vinca rosea</name>
    <dbReference type="NCBI Taxonomy" id="4058"/>
    <lineage>
        <taxon>Eukaryota</taxon>
        <taxon>Viridiplantae</taxon>
        <taxon>Streptophyta</taxon>
        <taxon>Embryophyta</taxon>
        <taxon>Tracheophyta</taxon>
        <taxon>Spermatophyta</taxon>
        <taxon>Magnoliopsida</taxon>
        <taxon>eudicotyledons</taxon>
        <taxon>Gunneridae</taxon>
        <taxon>Pentapetalae</taxon>
        <taxon>asterids</taxon>
        <taxon>lamiids</taxon>
        <taxon>Gentianales</taxon>
        <taxon>Apocynaceae</taxon>
        <taxon>Rauvolfioideae</taxon>
        <taxon>Vinceae</taxon>
        <taxon>Catharanthinae</taxon>
        <taxon>Catharanthus</taxon>
    </lineage>
</organism>
<sequence length="167" mass="19235">MTAQSSMFLVAPCIGIILENLVDLEESMIESCIIEVQLRDLKEKDWKFKIYKVASTSINRGTQLNIGVTRSAILRRHSAREKMAVNEYVPQFNGVEALKRFKIKQLVPRRSLEELKEFNCAVCKGSFDRDASPFCVLKTIKDGYQEKVNITFYNCQHQNPNCHRMTV</sequence>
<accession>A0ACC0C817</accession>
<comment type="caution">
    <text evidence="1">The sequence shown here is derived from an EMBL/GenBank/DDBJ whole genome shotgun (WGS) entry which is preliminary data.</text>
</comment>
<dbReference type="Proteomes" id="UP001060085">
    <property type="component" value="Linkage Group LG01"/>
</dbReference>
<dbReference type="EMBL" id="CM044701">
    <property type="protein sequence ID" value="KAI5680908.1"/>
    <property type="molecule type" value="Genomic_DNA"/>
</dbReference>
<proteinExistence type="predicted"/>
<protein>
    <submittedName>
        <fullName evidence="1">Uncharacterized protein</fullName>
    </submittedName>
</protein>